<reference evidence="2" key="1">
    <citation type="submission" date="2022-03" db="EMBL/GenBank/DDBJ databases">
        <authorList>
            <person name="Lindestad O."/>
        </authorList>
    </citation>
    <scope>NUCLEOTIDE SEQUENCE</scope>
</reference>
<dbReference type="AlphaFoldDB" id="A0A8S4R5N2"/>
<name>A0A8S4R5N2_9NEOP</name>
<dbReference type="Proteomes" id="UP000838756">
    <property type="component" value="Unassembled WGS sequence"/>
</dbReference>
<protein>
    <submittedName>
        <fullName evidence="2">Jg19684 protein</fullName>
    </submittedName>
</protein>
<evidence type="ECO:0000313" key="3">
    <source>
        <dbReference type="Proteomes" id="UP000838756"/>
    </source>
</evidence>
<proteinExistence type="predicted"/>
<comment type="caution">
    <text evidence="2">The sequence shown here is derived from an EMBL/GenBank/DDBJ whole genome shotgun (WGS) entry which is preliminary data.</text>
</comment>
<feature type="region of interest" description="Disordered" evidence="1">
    <location>
        <begin position="1"/>
        <end position="29"/>
    </location>
</feature>
<feature type="compositionally biased region" description="Polar residues" evidence="1">
    <location>
        <begin position="84"/>
        <end position="93"/>
    </location>
</feature>
<sequence length="120" mass="13457">MQGVGRLAARGSVSAEGAEATRGLGVRGVDARRAGATRSVLRWQQHLLQEITRYTNSIPDRFPPRLSISRIIVQQRGRYTSVSHASFSYSSRQAQDRQRTYYPKHGGESQPISKIPLGWY</sequence>
<gene>
    <name evidence="2" type="primary">jg19684</name>
    <name evidence="2" type="ORF">PAEG_LOCUS8985</name>
</gene>
<organism evidence="2 3">
    <name type="scientific">Pararge aegeria aegeria</name>
    <dbReference type="NCBI Taxonomy" id="348720"/>
    <lineage>
        <taxon>Eukaryota</taxon>
        <taxon>Metazoa</taxon>
        <taxon>Ecdysozoa</taxon>
        <taxon>Arthropoda</taxon>
        <taxon>Hexapoda</taxon>
        <taxon>Insecta</taxon>
        <taxon>Pterygota</taxon>
        <taxon>Neoptera</taxon>
        <taxon>Endopterygota</taxon>
        <taxon>Lepidoptera</taxon>
        <taxon>Glossata</taxon>
        <taxon>Ditrysia</taxon>
        <taxon>Papilionoidea</taxon>
        <taxon>Nymphalidae</taxon>
        <taxon>Satyrinae</taxon>
        <taxon>Satyrini</taxon>
        <taxon>Parargina</taxon>
        <taxon>Pararge</taxon>
    </lineage>
</organism>
<evidence type="ECO:0000313" key="2">
    <source>
        <dbReference type="EMBL" id="CAH2229545.1"/>
    </source>
</evidence>
<dbReference type="EMBL" id="CAKXAJ010024725">
    <property type="protein sequence ID" value="CAH2229545.1"/>
    <property type="molecule type" value="Genomic_DNA"/>
</dbReference>
<accession>A0A8S4R5N2</accession>
<feature type="region of interest" description="Disordered" evidence="1">
    <location>
        <begin position="84"/>
        <end position="109"/>
    </location>
</feature>
<evidence type="ECO:0000256" key="1">
    <source>
        <dbReference type="SAM" id="MobiDB-lite"/>
    </source>
</evidence>
<keyword evidence="3" id="KW-1185">Reference proteome</keyword>